<comment type="caution">
    <text evidence="2">The sequence shown here is derived from an EMBL/GenBank/DDBJ whole genome shotgun (WGS) entry which is preliminary data.</text>
</comment>
<evidence type="ECO:0000313" key="4">
    <source>
        <dbReference type="Proteomes" id="UP001190700"/>
    </source>
</evidence>
<reference evidence="2 4" key="1">
    <citation type="journal article" date="2015" name="Genome Biol. Evol.">
        <title>Comparative Genomics of a Bacterivorous Green Alga Reveals Evolutionary Causalities and Consequences of Phago-Mixotrophic Mode of Nutrition.</title>
        <authorList>
            <person name="Burns J.A."/>
            <person name="Paasch A."/>
            <person name="Narechania A."/>
            <person name="Kim E."/>
        </authorList>
    </citation>
    <scope>NUCLEOTIDE SEQUENCE [LARGE SCALE GENOMIC DNA]</scope>
    <source>
        <strain evidence="2">PLY_AMNH</strain>
    </source>
</reference>
<dbReference type="AlphaFoldDB" id="A0AAE0GYP3"/>
<protein>
    <recommendedName>
        <fullName evidence="5">Antitoxin</fullName>
    </recommendedName>
</protein>
<dbReference type="Pfam" id="PF02604">
    <property type="entry name" value="PhdYeFM_antitox"/>
    <property type="match status" value="1"/>
</dbReference>
<gene>
    <name evidence="2" type="ORF">CYMTET_5809</name>
    <name evidence="3" type="ORF">CYMTET_5872</name>
</gene>
<evidence type="ECO:0008006" key="5">
    <source>
        <dbReference type="Google" id="ProtNLM"/>
    </source>
</evidence>
<dbReference type="EMBL" id="LGRX02001216">
    <property type="protein sequence ID" value="KAK3286646.1"/>
    <property type="molecule type" value="Genomic_DNA"/>
</dbReference>
<dbReference type="InterPro" id="IPR006442">
    <property type="entry name" value="Antitoxin_Phd/YefM"/>
</dbReference>
<dbReference type="SUPFAM" id="SSF143120">
    <property type="entry name" value="YefM-like"/>
    <property type="match status" value="1"/>
</dbReference>
<name>A0AAE0GYP3_9CHLO</name>
<comment type="similarity">
    <text evidence="1">Belongs to the phD/YefM antitoxin family.</text>
</comment>
<reference evidence="2" key="2">
    <citation type="submission" date="2023-06" db="EMBL/GenBank/DDBJ databases">
        <title>Long-read-based genome assembly of the green algal bacterivore Cymbomonas tetramitiformis.</title>
        <authorList>
            <person name="Gyaltshen Y."/>
            <person name="Rozenberg A."/>
            <person name="Paasch A."/>
            <person name="Burns J.A."/>
            <person name="Warring S."/>
            <person name="Larson R."/>
            <person name="Maurer-Alcala X."/>
            <person name="Dacks J."/>
            <person name="Kim E."/>
        </authorList>
    </citation>
    <scope>NUCLEOTIDE SEQUENCE</scope>
    <source>
        <strain evidence="2">PLY_AMNH</strain>
    </source>
</reference>
<dbReference type="EMBL" id="LGRX02001216">
    <property type="protein sequence ID" value="KAK3286583.1"/>
    <property type="molecule type" value="Genomic_DNA"/>
</dbReference>
<evidence type="ECO:0000256" key="1">
    <source>
        <dbReference type="ARBA" id="ARBA00009981"/>
    </source>
</evidence>
<evidence type="ECO:0000313" key="3">
    <source>
        <dbReference type="EMBL" id="KAK3286646.1"/>
    </source>
</evidence>
<keyword evidence="4" id="KW-1185">Reference proteome</keyword>
<dbReference type="NCBIfam" id="TIGR01552">
    <property type="entry name" value="phd_fam"/>
    <property type="match status" value="1"/>
</dbReference>
<evidence type="ECO:0000313" key="2">
    <source>
        <dbReference type="EMBL" id="KAK3286583.1"/>
    </source>
</evidence>
<dbReference type="InterPro" id="IPR036165">
    <property type="entry name" value="YefM-like_sf"/>
</dbReference>
<proteinExistence type="inferred from homology"/>
<accession>A0AAE0GYP3</accession>
<organism evidence="2 4">
    <name type="scientific">Cymbomonas tetramitiformis</name>
    <dbReference type="NCBI Taxonomy" id="36881"/>
    <lineage>
        <taxon>Eukaryota</taxon>
        <taxon>Viridiplantae</taxon>
        <taxon>Chlorophyta</taxon>
        <taxon>Pyramimonadophyceae</taxon>
        <taxon>Pyramimonadales</taxon>
        <taxon>Pyramimonadaceae</taxon>
        <taxon>Cymbomonas</taxon>
    </lineage>
</organism>
<dbReference type="Gene3D" id="3.40.1620.10">
    <property type="entry name" value="YefM-like domain"/>
    <property type="match status" value="1"/>
</dbReference>
<dbReference type="Proteomes" id="UP001190700">
    <property type="component" value="Unassembled WGS sequence"/>
</dbReference>
<sequence>MKTFTTADLNKHVGEVTEAAAKEPIVLTRHNRPKFVMLSFEDFERITAPLKDNRKVFRTADTPEPYRTDLLKALEDVIGEEGDDHDSA</sequence>